<evidence type="ECO:0000256" key="2">
    <source>
        <dbReference type="ARBA" id="ARBA00022679"/>
    </source>
</evidence>
<dbReference type="EMBL" id="REFO01000012">
    <property type="protein sequence ID" value="RMA96114.1"/>
    <property type="molecule type" value="Genomic_DNA"/>
</dbReference>
<dbReference type="GO" id="GO:0005737">
    <property type="term" value="C:cytoplasm"/>
    <property type="evidence" value="ECO:0007669"/>
    <property type="project" value="UniProtKB-SubCell"/>
</dbReference>
<dbReference type="OrthoDB" id="517356at2"/>
<comment type="caution">
    <text evidence="10">The sequence shown here is derived from an EMBL/GenBank/DDBJ whole genome shotgun (WGS) entry which is preliminary data.</text>
</comment>
<keyword evidence="6 8" id="KW-0443">Lipid metabolism</keyword>
<keyword evidence="2 8" id="KW-0808">Transferase</keyword>
<sequence length="119" mass="13787">MQIYTGIDIVENERIKKAIEKFGDRFLKRIYTENEIKYCKNSIPCFSARFAAKEAGIKAYYQAFKKILYFNQIEIIGKQGQPAEILLHLKENPSKAYKISLSIAHENKFSTAIVIIYTD</sequence>
<comment type="subcellular location">
    <subcellularLocation>
        <location evidence="8">Cytoplasm</location>
    </subcellularLocation>
</comment>
<dbReference type="InterPro" id="IPR008278">
    <property type="entry name" value="4-PPantetheinyl_Trfase_dom"/>
</dbReference>
<evidence type="ECO:0000256" key="3">
    <source>
        <dbReference type="ARBA" id="ARBA00022723"/>
    </source>
</evidence>
<evidence type="ECO:0000256" key="8">
    <source>
        <dbReference type="HAMAP-Rule" id="MF_00101"/>
    </source>
</evidence>
<comment type="catalytic activity">
    <reaction evidence="8">
        <text>apo-[ACP] + CoA = holo-[ACP] + adenosine 3',5'-bisphosphate + H(+)</text>
        <dbReference type="Rhea" id="RHEA:12068"/>
        <dbReference type="Rhea" id="RHEA-COMP:9685"/>
        <dbReference type="Rhea" id="RHEA-COMP:9690"/>
        <dbReference type="ChEBI" id="CHEBI:15378"/>
        <dbReference type="ChEBI" id="CHEBI:29999"/>
        <dbReference type="ChEBI" id="CHEBI:57287"/>
        <dbReference type="ChEBI" id="CHEBI:58343"/>
        <dbReference type="ChEBI" id="CHEBI:64479"/>
        <dbReference type="EC" id="2.7.8.7"/>
    </reaction>
</comment>
<dbReference type="GO" id="GO:0000287">
    <property type="term" value="F:magnesium ion binding"/>
    <property type="evidence" value="ECO:0007669"/>
    <property type="project" value="UniProtKB-UniRule"/>
</dbReference>
<dbReference type="HAMAP" id="MF_00101">
    <property type="entry name" value="AcpS"/>
    <property type="match status" value="1"/>
</dbReference>
<evidence type="ECO:0000256" key="6">
    <source>
        <dbReference type="ARBA" id="ARBA00023098"/>
    </source>
</evidence>
<dbReference type="Gene3D" id="3.90.470.20">
    <property type="entry name" value="4'-phosphopantetheinyl transferase domain"/>
    <property type="match status" value="1"/>
</dbReference>
<reference evidence="10 11" key="1">
    <citation type="submission" date="2018-10" db="EMBL/GenBank/DDBJ databases">
        <title>Genomic Encyclopedia of Archaeal and Bacterial Type Strains, Phase II (KMG-II): from individual species to whole genera.</title>
        <authorList>
            <person name="Goeker M."/>
        </authorList>
    </citation>
    <scope>NUCLEOTIDE SEQUENCE [LARGE SCALE GENOMIC DNA]</scope>
    <source>
        <strain evidence="10 11">VM1</strain>
    </source>
</reference>
<accession>A0A3M0BIC0</accession>
<evidence type="ECO:0000256" key="4">
    <source>
        <dbReference type="ARBA" id="ARBA00022832"/>
    </source>
</evidence>
<dbReference type="Proteomes" id="UP000280842">
    <property type="component" value="Unassembled WGS sequence"/>
</dbReference>
<keyword evidence="4 8" id="KW-0276">Fatty acid metabolism</keyword>
<dbReference type="AlphaFoldDB" id="A0A3M0BIC0"/>
<protein>
    <recommendedName>
        <fullName evidence="8">Holo-[acyl-carrier-protein] synthase</fullName>
        <shortName evidence="8">Holo-ACP synthase</shortName>
        <ecNumber evidence="8">2.7.8.7</ecNumber>
    </recommendedName>
    <alternativeName>
        <fullName evidence="8">4'-phosphopantetheinyl transferase AcpS</fullName>
    </alternativeName>
</protein>
<gene>
    <name evidence="8" type="primary">acpS</name>
    <name evidence="10" type="ORF">CLV39_1126</name>
</gene>
<keyword evidence="5 8" id="KW-0460">Magnesium</keyword>
<dbReference type="InterPro" id="IPR004568">
    <property type="entry name" value="Ppantetheine-prot_Trfase_dom"/>
</dbReference>
<dbReference type="InterPro" id="IPR037143">
    <property type="entry name" value="4-PPantetheinyl_Trfase_dom_sf"/>
</dbReference>
<comment type="function">
    <text evidence="8">Transfers the 4'-phosphopantetheine moiety from coenzyme A to a Ser of acyl-carrier-protein.</text>
</comment>
<comment type="similarity">
    <text evidence="8">Belongs to the P-Pant transferase superfamily. AcpS family.</text>
</comment>
<proteinExistence type="inferred from homology"/>
<evidence type="ECO:0000313" key="10">
    <source>
        <dbReference type="EMBL" id="RMA96114.1"/>
    </source>
</evidence>
<keyword evidence="3 8" id="KW-0479">Metal-binding</keyword>
<evidence type="ECO:0000259" key="9">
    <source>
        <dbReference type="Pfam" id="PF01648"/>
    </source>
</evidence>
<comment type="cofactor">
    <cofactor evidence="8">
        <name>Mg(2+)</name>
        <dbReference type="ChEBI" id="CHEBI:18420"/>
    </cofactor>
</comment>
<feature type="binding site" evidence="8">
    <location>
        <position position="54"/>
    </location>
    <ligand>
        <name>Mg(2+)</name>
        <dbReference type="ChEBI" id="CHEBI:18420"/>
    </ligand>
</feature>
<dbReference type="NCBIfam" id="TIGR00556">
    <property type="entry name" value="pantethn_trn"/>
    <property type="match status" value="1"/>
</dbReference>
<keyword evidence="8" id="KW-0963">Cytoplasm</keyword>
<dbReference type="EC" id="2.7.8.7" evidence="8"/>
<dbReference type="GO" id="GO:0008897">
    <property type="term" value="F:holo-[acyl-carrier-protein] synthase activity"/>
    <property type="evidence" value="ECO:0007669"/>
    <property type="project" value="UniProtKB-UniRule"/>
</dbReference>
<dbReference type="NCBIfam" id="TIGR00516">
    <property type="entry name" value="acpS"/>
    <property type="match status" value="1"/>
</dbReference>
<evidence type="ECO:0000256" key="1">
    <source>
        <dbReference type="ARBA" id="ARBA00022516"/>
    </source>
</evidence>
<evidence type="ECO:0000256" key="7">
    <source>
        <dbReference type="ARBA" id="ARBA00023160"/>
    </source>
</evidence>
<dbReference type="RefSeq" id="WP_121923247.1">
    <property type="nucleotide sequence ID" value="NZ_REFO01000012.1"/>
</dbReference>
<feature type="binding site" evidence="8">
    <location>
        <position position="8"/>
    </location>
    <ligand>
        <name>Mg(2+)</name>
        <dbReference type="ChEBI" id="CHEBI:18420"/>
    </ligand>
</feature>
<keyword evidence="7 8" id="KW-0275">Fatty acid biosynthesis</keyword>
<evidence type="ECO:0000313" key="11">
    <source>
        <dbReference type="Proteomes" id="UP000280842"/>
    </source>
</evidence>
<dbReference type="InterPro" id="IPR002582">
    <property type="entry name" value="ACPS"/>
</dbReference>
<name>A0A3M0BIC0_9AQUI</name>
<dbReference type="SUPFAM" id="SSF56214">
    <property type="entry name" value="4'-phosphopantetheinyl transferase"/>
    <property type="match status" value="1"/>
</dbReference>
<evidence type="ECO:0000256" key="5">
    <source>
        <dbReference type="ARBA" id="ARBA00022842"/>
    </source>
</evidence>
<dbReference type="Pfam" id="PF01648">
    <property type="entry name" value="ACPS"/>
    <property type="match status" value="1"/>
</dbReference>
<organism evidence="10 11">
    <name type="scientific">Hydrogenothermus marinus</name>
    <dbReference type="NCBI Taxonomy" id="133270"/>
    <lineage>
        <taxon>Bacteria</taxon>
        <taxon>Pseudomonadati</taxon>
        <taxon>Aquificota</taxon>
        <taxon>Aquificia</taxon>
        <taxon>Aquificales</taxon>
        <taxon>Hydrogenothermaceae</taxon>
        <taxon>Hydrogenothermus</taxon>
    </lineage>
</organism>
<keyword evidence="1 8" id="KW-0444">Lipid biosynthesis</keyword>
<keyword evidence="11" id="KW-1185">Reference proteome</keyword>
<dbReference type="GO" id="GO:0006633">
    <property type="term" value="P:fatty acid biosynthetic process"/>
    <property type="evidence" value="ECO:0007669"/>
    <property type="project" value="UniProtKB-UniRule"/>
</dbReference>
<feature type="domain" description="4'-phosphopantetheinyl transferase" evidence="9">
    <location>
        <begin position="6"/>
        <end position="101"/>
    </location>
</feature>